<dbReference type="InterPro" id="IPR016181">
    <property type="entry name" value="Acyl_CoA_acyltransferase"/>
</dbReference>
<dbReference type="InterPro" id="IPR024320">
    <property type="entry name" value="LPG_synthase_C"/>
</dbReference>
<proteinExistence type="predicted"/>
<dbReference type="Pfam" id="PF09924">
    <property type="entry name" value="LPG_synthase_C"/>
    <property type="match status" value="1"/>
</dbReference>
<dbReference type="STRING" id="261392.SAMN02745149_01764"/>
<accession>A0A1T4LXJ5</accession>
<protein>
    <recommendedName>
        <fullName evidence="1">Phosphatidylglycerol lysyltransferase C-terminal domain-containing protein</fullName>
    </recommendedName>
</protein>
<evidence type="ECO:0000313" key="2">
    <source>
        <dbReference type="EMBL" id="SJZ59412.1"/>
    </source>
</evidence>
<dbReference type="Gene3D" id="3.40.630.30">
    <property type="match status" value="1"/>
</dbReference>
<dbReference type="Proteomes" id="UP000190423">
    <property type="component" value="Unassembled WGS sequence"/>
</dbReference>
<dbReference type="EMBL" id="FUWG01000013">
    <property type="protein sequence ID" value="SJZ59412.1"/>
    <property type="molecule type" value="Genomic_DNA"/>
</dbReference>
<dbReference type="RefSeq" id="WP_078933663.1">
    <property type="nucleotide sequence ID" value="NZ_FUWG01000013.1"/>
</dbReference>
<dbReference type="PANTHER" id="PTHR41373">
    <property type="entry name" value="DUF2156 DOMAIN-CONTAINING PROTEIN"/>
    <property type="match status" value="1"/>
</dbReference>
<gene>
    <name evidence="2" type="ORF">SAMN02745149_01764</name>
</gene>
<evidence type="ECO:0000313" key="3">
    <source>
        <dbReference type="Proteomes" id="UP000190423"/>
    </source>
</evidence>
<feature type="domain" description="Phosphatidylglycerol lysyltransferase C-terminal" evidence="1">
    <location>
        <begin position="82"/>
        <end position="305"/>
    </location>
</feature>
<dbReference type="AlphaFoldDB" id="A0A1T4LXJ5"/>
<dbReference type="PIRSF" id="PIRSF018688">
    <property type="entry name" value="UCP018688"/>
    <property type="match status" value="1"/>
</dbReference>
<dbReference type="SUPFAM" id="SSF55729">
    <property type="entry name" value="Acyl-CoA N-acyltransferases (Nat)"/>
    <property type="match status" value="2"/>
</dbReference>
<reference evidence="2 3" key="1">
    <citation type="submission" date="2017-02" db="EMBL/GenBank/DDBJ databases">
        <authorList>
            <person name="Peterson S.W."/>
        </authorList>
    </citation>
    <scope>NUCLEOTIDE SEQUENCE [LARGE SCALE GENOMIC DNA]</scope>
    <source>
        <strain evidence="2 3">ATCC BAA-908</strain>
    </source>
</reference>
<evidence type="ECO:0000259" key="1">
    <source>
        <dbReference type="Pfam" id="PF09924"/>
    </source>
</evidence>
<sequence>MIQWKTPASGDFLLLKEAAECSRSLGNDCCAVNLIFYSVKYGTQIAVQNGFLLRRFRKQDGTEVYCFPIPADSHTAAALEEGNTEQLLSVCRELFSDAEKNSVPFHFALLTDSQKETAERLFPRLFEFTETRESEDYIYLTENLANLPGKKFHKKKNHINQFSKKYESCRFEPVSDRNKNDALYIEEQWFSQNGGEGDSGKEFERIIIKNILNNYDELELSGGILYADETPCAFCIAAEITKDVIDILFEKAIMPFAKDGAYAVINREFAKTAEKYTYINREEDLGIEGLRKAKLSYYPDIILQKWNGEKK</sequence>
<dbReference type="InterPro" id="IPR016732">
    <property type="entry name" value="UCP018688"/>
</dbReference>
<dbReference type="PANTHER" id="PTHR41373:SF1">
    <property type="entry name" value="PHOSPHATIDYLGLYCEROL LYSYLTRANSFERASE C-TERMINAL DOMAIN-CONTAINING PROTEIN"/>
    <property type="match status" value="1"/>
</dbReference>
<organism evidence="2 3">
    <name type="scientific">Treponema porcinum</name>
    <dbReference type="NCBI Taxonomy" id="261392"/>
    <lineage>
        <taxon>Bacteria</taxon>
        <taxon>Pseudomonadati</taxon>
        <taxon>Spirochaetota</taxon>
        <taxon>Spirochaetia</taxon>
        <taxon>Spirochaetales</taxon>
        <taxon>Treponemataceae</taxon>
        <taxon>Treponema</taxon>
    </lineage>
</organism>
<dbReference type="GeneID" id="78317045"/>
<dbReference type="OrthoDB" id="9765580at2"/>
<keyword evidence="3" id="KW-1185">Reference proteome</keyword>
<name>A0A1T4LXJ5_TREPO</name>